<keyword evidence="6" id="KW-0509">mRNA transport</keyword>
<evidence type="ECO:0000313" key="16">
    <source>
        <dbReference type="Proteomes" id="UP000037751"/>
    </source>
</evidence>
<evidence type="ECO:0000256" key="14">
    <source>
        <dbReference type="SAM" id="Phobius"/>
    </source>
</evidence>
<dbReference type="GO" id="GO:0051028">
    <property type="term" value="P:mRNA transport"/>
    <property type="evidence" value="ECO:0007669"/>
    <property type="project" value="UniProtKB-KW"/>
</dbReference>
<keyword evidence="16" id="KW-1185">Reference proteome</keyword>
<feature type="transmembrane region" description="Helical" evidence="14">
    <location>
        <begin position="61"/>
        <end position="81"/>
    </location>
</feature>
<dbReference type="InterPro" id="IPR019049">
    <property type="entry name" value="Nucleoporin_prot_Ndc1/Nup"/>
</dbReference>
<organism evidence="15 16">
    <name type="scientific">Malassezia pachydermatis</name>
    <dbReference type="NCBI Taxonomy" id="77020"/>
    <lineage>
        <taxon>Eukaryota</taxon>
        <taxon>Fungi</taxon>
        <taxon>Dikarya</taxon>
        <taxon>Basidiomycota</taxon>
        <taxon>Ustilaginomycotina</taxon>
        <taxon>Malasseziomycetes</taxon>
        <taxon>Malasseziales</taxon>
        <taxon>Malasseziaceae</taxon>
        <taxon>Malassezia</taxon>
    </lineage>
</organism>
<dbReference type="STRING" id="77020.A0A0M9VNF5"/>
<comment type="similarity">
    <text evidence="3">Belongs to the NDC1 family.</text>
</comment>
<keyword evidence="4" id="KW-0813">Transport</keyword>
<evidence type="ECO:0000256" key="12">
    <source>
        <dbReference type="ARBA" id="ARBA00023242"/>
    </source>
</evidence>
<feature type="compositionally biased region" description="Low complexity" evidence="13">
    <location>
        <begin position="386"/>
        <end position="401"/>
    </location>
</feature>
<comment type="subcellular location">
    <subcellularLocation>
        <location evidence="1">Nucleus membrane</location>
        <topology evidence="1">Multi-pass membrane protein</topology>
    </subcellularLocation>
    <subcellularLocation>
        <location evidence="2">Nucleus</location>
        <location evidence="2">Nuclear pore complex</location>
    </subcellularLocation>
</comment>
<feature type="region of interest" description="Disordered" evidence="13">
    <location>
        <begin position="383"/>
        <end position="456"/>
    </location>
</feature>
<keyword evidence="7" id="KW-0653">Protein transport</keyword>
<dbReference type="AlphaFoldDB" id="A0A0M9VNF5"/>
<keyword evidence="8 14" id="KW-1133">Transmembrane helix</keyword>
<keyword evidence="5 14" id="KW-0812">Transmembrane</keyword>
<dbReference type="GO" id="GO:0070631">
    <property type="term" value="P:spindle pole body localization"/>
    <property type="evidence" value="ECO:0007669"/>
    <property type="project" value="TreeGrafter"/>
</dbReference>
<evidence type="ECO:0008006" key="17">
    <source>
        <dbReference type="Google" id="ProtNLM"/>
    </source>
</evidence>
<dbReference type="GO" id="GO:0070762">
    <property type="term" value="C:nuclear pore transmembrane ring"/>
    <property type="evidence" value="ECO:0007669"/>
    <property type="project" value="TreeGrafter"/>
</dbReference>
<evidence type="ECO:0000256" key="4">
    <source>
        <dbReference type="ARBA" id="ARBA00022448"/>
    </source>
</evidence>
<dbReference type="Proteomes" id="UP000037751">
    <property type="component" value="Unassembled WGS sequence"/>
</dbReference>
<feature type="transmembrane region" description="Helical" evidence="14">
    <location>
        <begin position="36"/>
        <end position="55"/>
    </location>
</feature>
<dbReference type="RefSeq" id="XP_017990944.1">
    <property type="nucleotide sequence ID" value="XM_018134795.1"/>
</dbReference>
<evidence type="ECO:0000256" key="5">
    <source>
        <dbReference type="ARBA" id="ARBA00022692"/>
    </source>
</evidence>
<dbReference type="OrthoDB" id="67850at2759"/>
<evidence type="ECO:0000256" key="6">
    <source>
        <dbReference type="ARBA" id="ARBA00022816"/>
    </source>
</evidence>
<dbReference type="GO" id="GO:0015031">
    <property type="term" value="P:protein transport"/>
    <property type="evidence" value="ECO:0007669"/>
    <property type="project" value="UniProtKB-KW"/>
</dbReference>
<reference evidence="15 16" key="1">
    <citation type="submission" date="2015-07" db="EMBL/GenBank/DDBJ databases">
        <title>Draft Genome Sequence of Malassezia furfur CBS1878 and Malassezia pachydermatis CBS1879.</title>
        <authorList>
            <person name="Triana S."/>
            <person name="Ohm R."/>
            <person name="Gonzalez A."/>
            <person name="DeCock H."/>
            <person name="Restrepo S."/>
            <person name="Celis A."/>
        </authorList>
    </citation>
    <scope>NUCLEOTIDE SEQUENCE [LARGE SCALE GENOMIC DNA]</scope>
    <source>
        <strain evidence="15 16">CBS 1879</strain>
    </source>
</reference>
<dbReference type="Pfam" id="PF09531">
    <property type="entry name" value="Ndc1_Nup"/>
    <property type="match status" value="1"/>
</dbReference>
<sequence length="629" mass="69515">MTQGPGSRPAPVPIDTPSAMYQALIKRAMRPRQQRILLLASLATFQLFALSLVTWKAWWRACVWISALALIPSAVLPLIFLRRTHLIKGRALVSPRPVTRLAFIASLVRADDVWQILGVHAMVGAVVSSVYALTKTHMYGWSTALAPMQYVSVHDAYYINEVCLLSIGMTVLASVVYASLMMYLVPGGRRGVPPFDTTYTGKSLRTRTLASLQSHVPLALLGWLCVPLALGVYLVFRDAFWTAILRIVGIETALRRFVVPSFRVPFSSFRLLVHATPPVLMTLALMEVVHTLFDIYWTHPLRHTTIAAKDLSTVLLGGLMDPHPFFSSHAFCELAWIAEKEPKGRQTLFDDVQRQHGRPIALEAITTACIRMLDHIAKVEEPAAKTVPTSAPSQAAATTTTKPEARSSSKPSNVWHILASDSANSAPTSTPTPSSSSSQPQPQPQPLPSFTPPTSTAQRIQAVAHGLWTLMPSEVKHVLFPRAWYAALCQPTPGLWLEAHWLPYRARVCWAAQALQGFVLASLQEDRYGSVQGQVPRVQASLQQAHTRLGTVHRYWERTATEADAQWVRDVRVVRGVLADAGTDHSTTLGTSIAPFYNEMQMAWQAYAALDDVIVQATHHIGQVYAPYR</sequence>
<keyword evidence="10" id="KW-0906">Nuclear pore complex</keyword>
<feature type="compositionally biased region" description="Low complexity" evidence="13">
    <location>
        <begin position="419"/>
        <end position="440"/>
    </location>
</feature>
<evidence type="ECO:0000256" key="9">
    <source>
        <dbReference type="ARBA" id="ARBA00023010"/>
    </source>
</evidence>
<name>A0A0M9VNF5_9BASI</name>
<dbReference type="PANTHER" id="PTHR13269:SF6">
    <property type="entry name" value="NUCLEOPORIN NDC1"/>
    <property type="match status" value="1"/>
</dbReference>
<comment type="caution">
    <text evidence="15">The sequence shown here is derived from an EMBL/GenBank/DDBJ whole genome shotgun (WGS) entry which is preliminary data.</text>
</comment>
<dbReference type="GeneID" id="28726670"/>
<dbReference type="GO" id="GO:0031965">
    <property type="term" value="C:nuclear membrane"/>
    <property type="evidence" value="ECO:0007669"/>
    <property type="project" value="UniProtKB-SubCell"/>
</dbReference>
<dbReference type="GO" id="GO:0006999">
    <property type="term" value="P:nuclear pore organization"/>
    <property type="evidence" value="ECO:0007669"/>
    <property type="project" value="TreeGrafter"/>
</dbReference>
<evidence type="ECO:0000256" key="3">
    <source>
        <dbReference type="ARBA" id="ARBA00005760"/>
    </source>
</evidence>
<evidence type="ECO:0000256" key="13">
    <source>
        <dbReference type="SAM" id="MobiDB-lite"/>
    </source>
</evidence>
<keyword evidence="12" id="KW-0539">Nucleus</keyword>
<feature type="transmembrane region" description="Helical" evidence="14">
    <location>
        <begin position="215"/>
        <end position="234"/>
    </location>
</feature>
<keyword evidence="9" id="KW-0811">Translocation</keyword>
<evidence type="ECO:0000256" key="7">
    <source>
        <dbReference type="ARBA" id="ARBA00022927"/>
    </source>
</evidence>
<dbReference type="GO" id="GO:0005816">
    <property type="term" value="C:spindle pole body"/>
    <property type="evidence" value="ECO:0007669"/>
    <property type="project" value="TreeGrafter"/>
</dbReference>
<proteinExistence type="inferred from homology"/>
<dbReference type="PANTHER" id="PTHR13269">
    <property type="entry name" value="NUCLEOPORIN NDC1"/>
    <property type="match status" value="1"/>
</dbReference>
<keyword evidence="11 14" id="KW-0472">Membrane</keyword>
<feature type="transmembrane region" description="Helical" evidence="14">
    <location>
        <begin position="113"/>
        <end position="133"/>
    </location>
</feature>
<evidence type="ECO:0000313" key="15">
    <source>
        <dbReference type="EMBL" id="KOS13312.1"/>
    </source>
</evidence>
<evidence type="ECO:0000256" key="11">
    <source>
        <dbReference type="ARBA" id="ARBA00023136"/>
    </source>
</evidence>
<evidence type="ECO:0000256" key="10">
    <source>
        <dbReference type="ARBA" id="ARBA00023132"/>
    </source>
</evidence>
<evidence type="ECO:0000256" key="2">
    <source>
        <dbReference type="ARBA" id="ARBA00004567"/>
    </source>
</evidence>
<protein>
    <recommendedName>
        <fullName evidence="17">Nucleoporin protein Ndc1-Nup</fullName>
    </recommendedName>
</protein>
<dbReference type="VEuPathDB" id="FungiDB:Malapachy_0266"/>
<dbReference type="EMBL" id="LGAV01000006">
    <property type="protein sequence ID" value="KOS13312.1"/>
    <property type="molecule type" value="Genomic_DNA"/>
</dbReference>
<gene>
    <name evidence="15" type="ORF">Malapachy_0266</name>
</gene>
<dbReference type="GO" id="GO:0030674">
    <property type="term" value="F:protein-macromolecule adaptor activity"/>
    <property type="evidence" value="ECO:0007669"/>
    <property type="project" value="TreeGrafter"/>
</dbReference>
<accession>A0A0M9VNF5</accession>
<evidence type="ECO:0000256" key="8">
    <source>
        <dbReference type="ARBA" id="ARBA00022989"/>
    </source>
</evidence>
<feature type="compositionally biased region" description="Pro residues" evidence="13">
    <location>
        <begin position="441"/>
        <end position="451"/>
    </location>
</feature>
<feature type="transmembrane region" description="Helical" evidence="14">
    <location>
        <begin position="157"/>
        <end position="180"/>
    </location>
</feature>
<evidence type="ECO:0000256" key="1">
    <source>
        <dbReference type="ARBA" id="ARBA00004232"/>
    </source>
</evidence>